<dbReference type="InterPro" id="IPR022764">
    <property type="entry name" value="Peptidase_S54_rhomboid_dom"/>
</dbReference>
<evidence type="ECO:0000313" key="7">
    <source>
        <dbReference type="EMBL" id="QTD54017.1"/>
    </source>
</evidence>
<keyword evidence="4 5" id="KW-0472">Membrane</keyword>
<feature type="transmembrane region" description="Helical" evidence="5">
    <location>
        <begin position="188"/>
        <end position="210"/>
    </location>
</feature>
<evidence type="ECO:0000256" key="3">
    <source>
        <dbReference type="ARBA" id="ARBA00022989"/>
    </source>
</evidence>
<dbReference type="PANTHER" id="PTHR43731:SF26">
    <property type="entry name" value="RHOMBOID-LIKE PROTEIN 10, CHLOROPLASTIC"/>
    <property type="match status" value="1"/>
</dbReference>
<dbReference type="EMBL" id="CP071793">
    <property type="protein sequence ID" value="QTD54017.1"/>
    <property type="molecule type" value="Genomic_DNA"/>
</dbReference>
<keyword evidence="8" id="KW-1185">Reference proteome</keyword>
<reference evidence="7" key="1">
    <citation type="submission" date="2021-03" db="EMBL/GenBank/DDBJ databases">
        <title>Acanthopleuribacteraceae sp. M133.</title>
        <authorList>
            <person name="Wang G."/>
        </authorList>
    </citation>
    <scope>NUCLEOTIDE SEQUENCE</scope>
    <source>
        <strain evidence="7">M133</strain>
    </source>
</reference>
<dbReference type="AlphaFoldDB" id="A0A8A4TXF8"/>
<feature type="domain" description="Peptidase S54 rhomboid" evidence="6">
    <location>
        <begin position="85"/>
        <end position="233"/>
    </location>
</feature>
<dbReference type="InterPro" id="IPR050925">
    <property type="entry name" value="Rhomboid_protease_S54"/>
</dbReference>
<keyword evidence="2 5" id="KW-0812">Transmembrane</keyword>
<comment type="subcellular location">
    <subcellularLocation>
        <location evidence="1">Membrane</location>
        <topology evidence="1">Multi-pass membrane protein</topology>
    </subcellularLocation>
</comment>
<evidence type="ECO:0000256" key="1">
    <source>
        <dbReference type="ARBA" id="ARBA00004141"/>
    </source>
</evidence>
<keyword evidence="7" id="KW-0378">Hydrolase</keyword>
<dbReference type="Gene3D" id="1.20.1540.10">
    <property type="entry name" value="Rhomboid-like"/>
    <property type="match status" value="1"/>
</dbReference>
<keyword evidence="7" id="KW-0645">Protease</keyword>
<keyword evidence="3 5" id="KW-1133">Transmembrane helix</keyword>
<name>A0A8A4TXF8_SULCO</name>
<feature type="transmembrane region" description="Helical" evidence="5">
    <location>
        <begin position="216"/>
        <end position="235"/>
    </location>
</feature>
<feature type="transmembrane region" description="Helical" evidence="5">
    <location>
        <begin position="124"/>
        <end position="142"/>
    </location>
</feature>
<evidence type="ECO:0000259" key="6">
    <source>
        <dbReference type="Pfam" id="PF01694"/>
    </source>
</evidence>
<protein>
    <submittedName>
        <fullName evidence="7">Rhomboid family intramembrane serine protease</fullName>
    </submittedName>
</protein>
<organism evidence="7 8">
    <name type="scientific">Sulfidibacter corallicola</name>
    <dbReference type="NCBI Taxonomy" id="2818388"/>
    <lineage>
        <taxon>Bacteria</taxon>
        <taxon>Pseudomonadati</taxon>
        <taxon>Acidobacteriota</taxon>
        <taxon>Holophagae</taxon>
        <taxon>Acanthopleuribacterales</taxon>
        <taxon>Acanthopleuribacteraceae</taxon>
        <taxon>Sulfidibacter</taxon>
    </lineage>
</organism>
<sequence>MFRIGDSYRVPGKVRASWVLLIINFLAFYVTFFSFPLPPSVTFFIGGVIPAELFSSSLVQERAAQLALMTGYGGTELLNARPSILITLIWAMFLHGGVFHLLSNMFFLYLLAPNLEAQMGWKRFLLFYFSCGAVGTLCQIVYETHSTASIIGASGAISGLLGGYLVLFPDHFIRVTIGKYHSRNYRDFVIPFKALLAMWFISQLFGFIFPSPGVDSVAFMTHFGGFLCGLLVAQGRGGTGLGRRRFRVFKGGKDNKRPTWPPWGESG</sequence>
<dbReference type="KEGG" id="scor:J3U87_16345"/>
<feature type="transmembrane region" description="Helical" evidence="5">
    <location>
        <begin position="84"/>
        <end position="112"/>
    </location>
</feature>
<evidence type="ECO:0000313" key="8">
    <source>
        <dbReference type="Proteomes" id="UP000663929"/>
    </source>
</evidence>
<evidence type="ECO:0000256" key="2">
    <source>
        <dbReference type="ARBA" id="ARBA00022692"/>
    </source>
</evidence>
<evidence type="ECO:0000256" key="5">
    <source>
        <dbReference type="SAM" id="Phobius"/>
    </source>
</evidence>
<dbReference type="Proteomes" id="UP000663929">
    <property type="component" value="Chromosome"/>
</dbReference>
<dbReference type="GO" id="GO:0006508">
    <property type="term" value="P:proteolysis"/>
    <property type="evidence" value="ECO:0007669"/>
    <property type="project" value="UniProtKB-KW"/>
</dbReference>
<accession>A0A8A4TXF8</accession>
<dbReference type="Pfam" id="PF01694">
    <property type="entry name" value="Rhomboid"/>
    <property type="match status" value="1"/>
</dbReference>
<dbReference type="PANTHER" id="PTHR43731">
    <property type="entry name" value="RHOMBOID PROTEASE"/>
    <property type="match status" value="1"/>
</dbReference>
<feature type="transmembrane region" description="Helical" evidence="5">
    <location>
        <begin position="16"/>
        <end position="35"/>
    </location>
</feature>
<dbReference type="RefSeq" id="WP_237384116.1">
    <property type="nucleotide sequence ID" value="NZ_CP071793.1"/>
</dbReference>
<gene>
    <name evidence="7" type="ORF">J3U87_16345</name>
</gene>
<proteinExistence type="predicted"/>
<dbReference type="SUPFAM" id="SSF144091">
    <property type="entry name" value="Rhomboid-like"/>
    <property type="match status" value="1"/>
</dbReference>
<evidence type="ECO:0000256" key="4">
    <source>
        <dbReference type="ARBA" id="ARBA00023136"/>
    </source>
</evidence>
<dbReference type="GO" id="GO:0016020">
    <property type="term" value="C:membrane"/>
    <property type="evidence" value="ECO:0007669"/>
    <property type="project" value="UniProtKB-SubCell"/>
</dbReference>
<feature type="transmembrane region" description="Helical" evidence="5">
    <location>
        <begin position="148"/>
        <end position="167"/>
    </location>
</feature>
<dbReference type="GO" id="GO:0004252">
    <property type="term" value="F:serine-type endopeptidase activity"/>
    <property type="evidence" value="ECO:0007669"/>
    <property type="project" value="InterPro"/>
</dbReference>
<dbReference type="InterPro" id="IPR035952">
    <property type="entry name" value="Rhomboid-like_sf"/>
</dbReference>